<accession>A0A380KXD2</accession>
<proteinExistence type="predicted"/>
<keyword evidence="1" id="KW-0472">Membrane</keyword>
<organism evidence="2 3">
    <name type="scientific">Streptococcus massiliensis</name>
    <dbReference type="NCBI Taxonomy" id="313439"/>
    <lineage>
        <taxon>Bacteria</taxon>
        <taxon>Bacillati</taxon>
        <taxon>Bacillota</taxon>
        <taxon>Bacilli</taxon>
        <taxon>Lactobacillales</taxon>
        <taxon>Streptococcaceae</taxon>
        <taxon>Streptococcus</taxon>
    </lineage>
</organism>
<evidence type="ECO:0000256" key="1">
    <source>
        <dbReference type="SAM" id="Phobius"/>
    </source>
</evidence>
<evidence type="ECO:0000313" key="2">
    <source>
        <dbReference type="EMBL" id="SUN76613.1"/>
    </source>
</evidence>
<dbReference type="Pfam" id="PF13268">
    <property type="entry name" value="DUF4059"/>
    <property type="match status" value="1"/>
</dbReference>
<evidence type="ECO:0000313" key="3">
    <source>
        <dbReference type="Proteomes" id="UP000254634"/>
    </source>
</evidence>
<keyword evidence="3" id="KW-1185">Reference proteome</keyword>
<dbReference type="STRING" id="1123307.GCA_000380065_01063"/>
<name>A0A380KXD2_9STRE</name>
<feature type="transmembrane region" description="Helical" evidence="1">
    <location>
        <begin position="50"/>
        <end position="72"/>
    </location>
</feature>
<reference evidence="2" key="1">
    <citation type="submission" date="2018-06" db="EMBL/GenBank/DDBJ databases">
        <authorList>
            <consortium name="Pathogen Informatics"/>
            <person name="Doyle S."/>
        </authorList>
    </citation>
    <scope>NUCLEOTIDE SEQUENCE [LARGE SCALE GENOMIC DNA]</scope>
    <source>
        <strain evidence="2">NCTC13765</strain>
    </source>
</reference>
<sequence>MLQQILSVYIEALIITSILVAVAAGLWIGWRVMRHKDKTAKERQSHLFDVLLIAIMTTPILTFATVGIIMVLRA</sequence>
<dbReference type="Proteomes" id="UP000254634">
    <property type="component" value="Unassembled WGS sequence"/>
</dbReference>
<feature type="transmembrane region" description="Helical" evidence="1">
    <location>
        <begin position="6"/>
        <end position="30"/>
    </location>
</feature>
<gene>
    <name evidence="2" type="primary">aapA</name>
    <name evidence="2" type="ORF">NCTC13765_01109</name>
</gene>
<dbReference type="RefSeq" id="WP_018371761.1">
    <property type="nucleotide sequence ID" value="NZ_UHFR01000005.1"/>
</dbReference>
<protein>
    <submittedName>
        <fullName evidence="2">Amino acid transporter, AAT family</fullName>
    </submittedName>
</protein>
<keyword evidence="1" id="KW-0812">Transmembrane</keyword>
<keyword evidence="1" id="KW-1133">Transmembrane helix</keyword>
<dbReference type="AlphaFoldDB" id="A0A380KXD2"/>
<dbReference type="InterPro" id="IPR025134">
    <property type="entry name" value="DUF4059"/>
</dbReference>
<dbReference type="EMBL" id="UHFR01000005">
    <property type="protein sequence ID" value="SUN76613.1"/>
    <property type="molecule type" value="Genomic_DNA"/>
</dbReference>
<dbReference type="OrthoDB" id="2243356at2"/>